<dbReference type="EMBL" id="JACCFM010000001">
    <property type="protein sequence ID" value="NYJ19779.1"/>
    <property type="molecule type" value="Genomic_DNA"/>
</dbReference>
<organism evidence="2 3">
    <name type="scientific">Glaciibacter psychrotolerans</name>
    <dbReference type="NCBI Taxonomy" id="670054"/>
    <lineage>
        <taxon>Bacteria</taxon>
        <taxon>Bacillati</taxon>
        <taxon>Actinomycetota</taxon>
        <taxon>Actinomycetes</taxon>
        <taxon>Micrococcales</taxon>
        <taxon>Microbacteriaceae</taxon>
        <taxon>Glaciibacter</taxon>
    </lineage>
</organism>
<protein>
    <submittedName>
        <fullName evidence="2">Uncharacterized protein</fullName>
    </submittedName>
</protein>
<evidence type="ECO:0000256" key="1">
    <source>
        <dbReference type="SAM" id="Phobius"/>
    </source>
</evidence>
<keyword evidence="1" id="KW-0812">Transmembrane</keyword>
<sequence>MPIDATHVLDYAVASGIDPTAVLLIVAFFCLVRNNKATKNTVSILRAIARVVDVRARHRK</sequence>
<keyword evidence="3" id="KW-1185">Reference proteome</keyword>
<name>A0A7Z0EDR3_9MICO</name>
<feature type="transmembrane region" description="Helical" evidence="1">
    <location>
        <begin position="12"/>
        <end position="32"/>
    </location>
</feature>
<reference evidence="2 3" key="1">
    <citation type="submission" date="2020-07" db="EMBL/GenBank/DDBJ databases">
        <title>Sequencing the genomes of 1000 actinobacteria strains.</title>
        <authorList>
            <person name="Klenk H.-P."/>
        </authorList>
    </citation>
    <scope>NUCLEOTIDE SEQUENCE [LARGE SCALE GENOMIC DNA]</scope>
    <source>
        <strain evidence="2 3">LI1</strain>
    </source>
</reference>
<proteinExistence type="predicted"/>
<evidence type="ECO:0000313" key="3">
    <source>
        <dbReference type="Proteomes" id="UP000537260"/>
    </source>
</evidence>
<dbReference type="AlphaFoldDB" id="A0A7Z0EDR3"/>
<gene>
    <name evidence="2" type="ORF">HNR05_001570</name>
</gene>
<comment type="caution">
    <text evidence="2">The sequence shown here is derived from an EMBL/GenBank/DDBJ whole genome shotgun (WGS) entry which is preliminary data.</text>
</comment>
<accession>A0A7Z0EDR3</accession>
<keyword evidence="1" id="KW-1133">Transmembrane helix</keyword>
<keyword evidence="1" id="KW-0472">Membrane</keyword>
<evidence type="ECO:0000313" key="2">
    <source>
        <dbReference type="EMBL" id="NYJ19779.1"/>
    </source>
</evidence>
<dbReference type="RefSeq" id="WP_179578482.1">
    <property type="nucleotide sequence ID" value="NZ_JACCFM010000001.1"/>
</dbReference>
<dbReference type="Proteomes" id="UP000537260">
    <property type="component" value="Unassembled WGS sequence"/>
</dbReference>